<name>A0A2K9ZB48_RHILE</name>
<dbReference type="AlphaFoldDB" id="A0A2K9ZB48"/>
<geneLocation type="plasmid" evidence="2">
    <name>prln1</name>
</geneLocation>
<evidence type="ECO:0000313" key="2">
    <source>
        <dbReference type="Proteomes" id="UP000238523"/>
    </source>
</evidence>
<evidence type="ECO:0000313" key="1">
    <source>
        <dbReference type="EMBL" id="AUW45485.1"/>
    </source>
</evidence>
<accession>A0A2K9ZB48</accession>
<dbReference type="Proteomes" id="UP000238523">
    <property type="component" value="Plasmid pRLN1"/>
</dbReference>
<proteinExistence type="predicted"/>
<reference evidence="1 2" key="1">
    <citation type="submission" date="2017-11" db="EMBL/GenBank/DDBJ databases">
        <title>Complete genome of Rhizobium leguminosarum Norway, an ineffective micro-symbiont.</title>
        <authorList>
            <person name="Hoffrichter A."/>
            <person name="Liang J."/>
            <person name="Brachmann A."/>
            <person name="Marin M."/>
        </authorList>
    </citation>
    <scope>NUCLEOTIDE SEQUENCE [LARGE SCALE GENOMIC DNA]</scope>
    <source>
        <strain evidence="1 2">Norway</strain>
        <plasmid evidence="2">prln1</plasmid>
    </source>
</reference>
<dbReference type="EMBL" id="CP025013">
    <property type="protein sequence ID" value="AUW45485.1"/>
    <property type="molecule type" value="Genomic_DNA"/>
</dbReference>
<keyword evidence="1" id="KW-0614">Plasmid</keyword>
<organism evidence="1 2">
    <name type="scientific">Rhizobium leguminosarum</name>
    <dbReference type="NCBI Taxonomy" id="384"/>
    <lineage>
        <taxon>Bacteria</taxon>
        <taxon>Pseudomonadati</taxon>
        <taxon>Pseudomonadota</taxon>
        <taxon>Alphaproteobacteria</taxon>
        <taxon>Hyphomicrobiales</taxon>
        <taxon>Rhizobiaceae</taxon>
        <taxon>Rhizobium/Agrobacterium group</taxon>
        <taxon>Rhizobium</taxon>
    </lineage>
</organism>
<protein>
    <submittedName>
        <fullName evidence="1">Uncharacterized protein</fullName>
    </submittedName>
</protein>
<sequence length="91" mass="10173">MAADTEVGGFPARAILGASLALPKAPSAWRGGRRPERQALQRGLRRQRLAITYGQMLPCVNIFYSLRLKCNTPLNLRTRNGKIRFFDGTDQ</sequence>
<gene>
    <name evidence="1" type="ORF">CUJ84_pRLN1000017</name>
</gene>